<evidence type="ECO:0000313" key="2">
    <source>
        <dbReference type="EMBL" id="KAA0185544.1"/>
    </source>
</evidence>
<dbReference type="PANTHER" id="PTHR15176:SF1">
    <property type="entry name" value="NEPHROCYSTIN-1"/>
    <property type="match status" value="1"/>
</dbReference>
<feature type="region of interest" description="Disordered" evidence="1">
    <location>
        <begin position="1"/>
        <end position="43"/>
    </location>
</feature>
<feature type="region of interest" description="Disordered" evidence="1">
    <location>
        <begin position="357"/>
        <end position="430"/>
    </location>
</feature>
<dbReference type="PANTHER" id="PTHR15176">
    <property type="entry name" value="NEPHROCYSTIN"/>
    <property type="match status" value="1"/>
</dbReference>
<reference evidence="2" key="1">
    <citation type="submission" date="2019-05" db="EMBL/GenBank/DDBJ databases">
        <title>Annotation for the trematode Fasciolopsis buski.</title>
        <authorList>
            <person name="Choi Y.-J."/>
        </authorList>
    </citation>
    <scope>NUCLEOTIDE SEQUENCE</scope>
    <source>
        <strain evidence="2">HT</strain>
        <tissue evidence="2">Whole worm</tissue>
    </source>
</reference>
<name>A0A8E0VH35_9TREM</name>
<feature type="region of interest" description="Disordered" evidence="1">
    <location>
        <begin position="73"/>
        <end position="112"/>
    </location>
</feature>
<dbReference type="OrthoDB" id="5340910at2759"/>
<dbReference type="GO" id="GO:0005929">
    <property type="term" value="C:cilium"/>
    <property type="evidence" value="ECO:0007669"/>
    <property type="project" value="TreeGrafter"/>
</dbReference>
<dbReference type="EMBL" id="LUCM01010391">
    <property type="protein sequence ID" value="KAA0185544.1"/>
    <property type="molecule type" value="Genomic_DNA"/>
</dbReference>
<comment type="caution">
    <text evidence="2">The sequence shown here is derived from an EMBL/GenBank/DDBJ whole genome shotgun (WGS) entry which is preliminary data.</text>
</comment>
<feature type="compositionally biased region" description="Basic and acidic residues" evidence="1">
    <location>
        <begin position="164"/>
        <end position="173"/>
    </location>
</feature>
<feature type="compositionally biased region" description="Basic and acidic residues" evidence="1">
    <location>
        <begin position="24"/>
        <end position="43"/>
    </location>
</feature>
<dbReference type="Proteomes" id="UP000728185">
    <property type="component" value="Unassembled WGS sequence"/>
</dbReference>
<feature type="compositionally biased region" description="Acidic residues" evidence="1">
    <location>
        <begin position="367"/>
        <end position="387"/>
    </location>
</feature>
<feature type="compositionally biased region" description="Acidic residues" evidence="1">
    <location>
        <begin position="401"/>
        <end position="416"/>
    </location>
</feature>
<feature type="compositionally biased region" description="Basic and acidic residues" evidence="1">
    <location>
        <begin position="74"/>
        <end position="89"/>
    </location>
</feature>
<accession>A0A8E0VH35</accession>
<protein>
    <submittedName>
        <fullName evidence="2">Uncharacterized protein</fullName>
    </submittedName>
</protein>
<dbReference type="GO" id="GO:0005737">
    <property type="term" value="C:cytoplasm"/>
    <property type="evidence" value="ECO:0007669"/>
    <property type="project" value="TreeGrafter"/>
</dbReference>
<proteinExistence type="predicted"/>
<dbReference type="InterPro" id="IPR039687">
    <property type="entry name" value="NPHP1"/>
</dbReference>
<organism evidence="2 3">
    <name type="scientific">Fasciolopsis buskii</name>
    <dbReference type="NCBI Taxonomy" id="27845"/>
    <lineage>
        <taxon>Eukaryota</taxon>
        <taxon>Metazoa</taxon>
        <taxon>Spiralia</taxon>
        <taxon>Lophotrochozoa</taxon>
        <taxon>Platyhelminthes</taxon>
        <taxon>Trematoda</taxon>
        <taxon>Digenea</taxon>
        <taxon>Plagiorchiida</taxon>
        <taxon>Echinostomata</taxon>
        <taxon>Echinostomatoidea</taxon>
        <taxon>Fasciolidae</taxon>
        <taxon>Fasciolopsis</taxon>
    </lineage>
</organism>
<evidence type="ECO:0000256" key="1">
    <source>
        <dbReference type="SAM" id="MobiDB-lite"/>
    </source>
</evidence>
<feature type="region of interest" description="Disordered" evidence="1">
    <location>
        <begin position="149"/>
        <end position="209"/>
    </location>
</feature>
<dbReference type="AlphaFoldDB" id="A0A8E0VH35"/>
<feature type="compositionally biased region" description="Basic and acidic residues" evidence="1">
    <location>
        <begin position="388"/>
        <end position="400"/>
    </location>
</feature>
<keyword evidence="3" id="KW-1185">Reference proteome</keyword>
<dbReference type="GO" id="GO:0090251">
    <property type="term" value="P:protein localization involved in establishment of planar polarity"/>
    <property type="evidence" value="ECO:0007669"/>
    <property type="project" value="TreeGrafter"/>
</dbReference>
<sequence>MNPKRRSTKQKVPSSALSNADFLGGKKDKEKKAEEQSNKSDHLPFRLKCVMQLTEQDGSEKADDLKGKLRISLKSRERKKDKLQEKPAEAEISSDSNKPTEDGALRTSTVSDVTSEVDVVSAHRTEEVVSDLDEDSFVVNYTNVQNAQVKPREKPIPGILKKSSTVEKVEKSEMPNVDSAQASSNHAIKKDNQIQGENQEEADAEQAAAIRKERERITRDAFAEVFRLEDAVEEKIGKITQQDSVGETLNRLTDDTETTDMVASLYEDDTFTLDELVQENLTETSQTKVNAEMRSYGLVPNQPDGGGGSADVSRVMSVKERVNHWEEKVKAKRPTDVIRGSSDVTVKKQDYKNAHKIEEKIESSENQQEDNEDDDESFEDEEETAAVDEEKTKRKLKEEHLDDDEGEDGLEDEEVSELSQGQDDANRVPMQSVVRRTARIQRIVHVQKCTNMPTLEQSSNSTNLYPSCRITNLFRTDFAIQERIVRLCLFDGQKSEEQPVELSLGWILVPFYDEKGVIVTNRSVDYVMQPGTPYEEPVFTEDPAKEETVRSRMQNLLFGKNPQITVRICQPNREQNAKLETLPDILLGMCAYLPIMSLYWEFLGHELFGSKSRGTKDSVFLRHVTPSCALLPYVADSPLLMEALRKDVEKLQKAYSDHFLRVIYPLVCLLNVIPTGPTSSAVFEKKTDQVLSMLRQTQADPIKFYMNADHKFMAFTTREFTCPVRIIG</sequence>
<evidence type="ECO:0000313" key="3">
    <source>
        <dbReference type="Proteomes" id="UP000728185"/>
    </source>
</evidence>
<gene>
    <name evidence="2" type="ORF">FBUS_01390</name>
</gene>